<evidence type="ECO:0000313" key="2">
    <source>
        <dbReference type="EMBL" id="QIA07908.1"/>
    </source>
</evidence>
<feature type="signal peptide" evidence="1">
    <location>
        <begin position="1"/>
        <end position="22"/>
    </location>
</feature>
<protein>
    <submittedName>
        <fullName evidence="2">Uncharacterized protein</fullName>
    </submittedName>
</protein>
<evidence type="ECO:0000313" key="3">
    <source>
        <dbReference type="Proteomes" id="UP000474630"/>
    </source>
</evidence>
<reference evidence="2 3" key="1">
    <citation type="submission" date="2020-02" db="EMBL/GenBank/DDBJ databases">
        <title>Genome sequencing for Draconibacterium sp. strain M1.</title>
        <authorList>
            <person name="Park S.-J."/>
        </authorList>
    </citation>
    <scope>NUCLEOTIDE SEQUENCE [LARGE SCALE GENOMIC DNA]</scope>
    <source>
        <strain evidence="2 3">M1</strain>
    </source>
</reference>
<keyword evidence="3" id="KW-1185">Reference proteome</keyword>
<dbReference type="RefSeq" id="WP_163345829.1">
    <property type="nucleotide sequence ID" value="NZ_CP048409.1"/>
</dbReference>
<organism evidence="2 3">
    <name type="scientific">Draconibacterium halophilum</name>
    <dbReference type="NCBI Taxonomy" id="2706887"/>
    <lineage>
        <taxon>Bacteria</taxon>
        <taxon>Pseudomonadati</taxon>
        <taxon>Bacteroidota</taxon>
        <taxon>Bacteroidia</taxon>
        <taxon>Marinilabiliales</taxon>
        <taxon>Prolixibacteraceae</taxon>
        <taxon>Draconibacterium</taxon>
    </lineage>
</organism>
<feature type="chain" id="PRO_5025435130" evidence="1">
    <location>
        <begin position="23"/>
        <end position="309"/>
    </location>
</feature>
<accession>A0A6C0RB94</accession>
<dbReference type="AlphaFoldDB" id="A0A6C0RB94"/>
<keyword evidence="1" id="KW-0732">Signal</keyword>
<name>A0A6C0RB94_9BACT</name>
<dbReference type="Proteomes" id="UP000474630">
    <property type="component" value="Chromosome"/>
</dbReference>
<evidence type="ECO:0000256" key="1">
    <source>
        <dbReference type="SAM" id="SignalP"/>
    </source>
</evidence>
<proteinExistence type="predicted"/>
<sequence length="309" mass="34634">MKHNIISFSALLLISFMLSCTSEDLTDLNIELPADVASENLVLKSTRLQPDCDPAWIPLFSEKRTTVGNLVVSNRDSKLEIEFVPGSSYSIREVQLWIGTDPKKVPKNRKNIPIPGKFDYKTSGQSTYTFSIKLSDIYDIPEMLLEGKVICIFAHALLLNKQTSKLFSAWSAGTTFGVKRWGTYSTYVCCHPTGGGGCFPHNAYCGKPIDGINYLQIASSNQKIYADNGEIIGNTYLSDGKIYFNFYQDWMLEDSEANIEIAGLNSLDKQAIAINDFIVERELGNFIIEVPKYNYYQVNLNVQYCTTGN</sequence>
<dbReference type="KEGG" id="drc:G0Q07_09290"/>
<dbReference type="EMBL" id="CP048409">
    <property type="protein sequence ID" value="QIA07908.1"/>
    <property type="molecule type" value="Genomic_DNA"/>
</dbReference>
<dbReference type="PROSITE" id="PS51257">
    <property type="entry name" value="PROKAR_LIPOPROTEIN"/>
    <property type="match status" value="1"/>
</dbReference>
<gene>
    <name evidence="2" type="ORF">G0Q07_09290</name>
</gene>